<accession>M1PR11</accession>
<reference evidence="1 2" key="1">
    <citation type="submission" date="2010-12" db="EMBL/GenBank/DDBJ databases">
        <title>The Genome Sequence of Cyanophage P-SS1.</title>
        <authorList>
            <consortium name="The Broad Institute Genome Sequencing Platform"/>
            <person name="Henn M.R."/>
            <person name="Sullivan M.S."/>
            <person name="Osburne M.S."/>
            <person name="Levin J."/>
            <person name="Malboeuf C."/>
            <person name="Casali M."/>
            <person name="Russ C."/>
            <person name="Lennon N."/>
            <person name="Chapman S.B."/>
            <person name="Erlich R."/>
            <person name="Young S.K."/>
            <person name="Yandava C."/>
            <person name="Zeng Q."/>
            <person name="Alvarado L."/>
            <person name="Anderson S."/>
            <person name="Berlin A."/>
            <person name="Chen Z."/>
            <person name="Freedman E."/>
            <person name="Gellesch M."/>
            <person name="Goldberg J."/>
            <person name="Green L."/>
            <person name="Griggs A."/>
            <person name="Gujja S."/>
            <person name="Heilman E.R."/>
            <person name="Heiman D."/>
            <person name="Hollinger A."/>
            <person name="Howarth C."/>
            <person name="Larson L."/>
            <person name="Mehta T."/>
            <person name="Pearson M."/>
            <person name="Roberts A."/>
            <person name="Ryan E."/>
            <person name="Saif S."/>
            <person name="Shea T."/>
            <person name="Shenoy N."/>
            <person name="Sisk P."/>
            <person name="Stolte C."/>
            <person name="Sykes S."/>
            <person name="White J."/>
            <person name="Yu Q."/>
            <person name="Coleman M.L."/>
            <person name="Huang K.H."/>
            <person name="Weigele P.R."/>
            <person name="DeFrancesco A.S."/>
            <person name="Kern S.E."/>
            <person name="Thompson L.R."/>
            <person name="Fu R."/>
            <person name="Hombeck B."/>
            <person name="Chisholm S.W."/>
            <person name="Haas B."/>
            <person name="Nusbaum C."/>
            <person name="Birren B."/>
        </authorList>
    </citation>
    <scope>NUCLEOTIDE SEQUENCE [LARGE SCALE GENOMIC DNA]</scope>
    <source>
        <strain evidence="1 2">P-SS1</strain>
    </source>
</reference>
<evidence type="ECO:0000313" key="2">
    <source>
        <dbReference type="Proteomes" id="UP000502917"/>
    </source>
</evidence>
<dbReference type="EMBL" id="JF974306">
    <property type="protein sequence ID" value="AGF91364.1"/>
    <property type="molecule type" value="Genomic_DNA"/>
</dbReference>
<name>M1PR11_9CAUD</name>
<organism evidence="1 2">
    <name type="scientific">Cyanophage P-SS1</name>
    <dbReference type="NCBI Taxonomy" id="889957"/>
    <lineage>
        <taxon>Viruses</taxon>
        <taxon>Duplodnaviria</taxon>
        <taxon>Heunggongvirae</taxon>
        <taxon>Uroviricota</taxon>
        <taxon>Caudoviricetes</taxon>
        <taxon>Pantevenvirales</taxon>
        <taxon>Kyanoviridae</taxon>
        <taxon>Ronodorvirus</taxon>
        <taxon>Ronodorvirus ssm4</taxon>
    </lineage>
</organism>
<dbReference type="InterPro" id="IPR055718">
    <property type="entry name" value="DUF7294"/>
</dbReference>
<sequence>MEKDLRPYLAHIFINFSKRSVKLVDDEGYEQNVIFKFDEEGAEGFAETVNSINDDPHLDSDMITYCFATA</sequence>
<dbReference type="Pfam" id="PF23966">
    <property type="entry name" value="DUF7294"/>
    <property type="match status" value="1"/>
</dbReference>
<protein>
    <submittedName>
        <fullName evidence="1">Uncharacterized protein</fullName>
    </submittedName>
</protein>
<proteinExistence type="predicted"/>
<dbReference type="Proteomes" id="UP000502917">
    <property type="component" value="Segment"/>
</dbReference>
<evidence type="ECO:0000313" key="1">
    <source>
        <dbReference type="EMBL" id="AGF91364.1"/>
    </source>
</evidence>
<gene>
    <name evidence="1" type="ORF">CPYG_00069</name>
</gene>